<keyword evidence="9" id="KW-1185">Reference proteome</keyword>
<comment type="function">
    <text evidence="5">Exoribonuclease involved in ribosome biosynthesis. Involved in the processing of ITS1, the internal transcribed spacer localized between the 18S and 5.8S rRNAs.</text>
</comment>
<dbReference type="GO" id="GO:0005634">
    <property type="term" value="C:nucleus"/>
    <property type="evidence" value="ECO:0007669"/>
    <property type="project" value="TreeGrafter"/>
</dbReference>
<dbReference type="InterPro" id="IPR047021">
    <property type="entry name" value="REXO1/3/4-like"/>
</dbReference>
<keyword evidence="1" id="KW-0698">rRNA processing</keyword>
<gene>
    <name evidence="8" type="ORF">LTR77_010929</name>
</gene>
<keyword evidence="4" id="KW-0269">Exonuclease</keyword>
<dbReference type="InterPro" id="IPR012337">
    <property type="entry name" value="RNaseH-like_sf"/>
</dbReference>
<evidence type="ECO:0000256" key="1">
    <source>
        <dbReference type="ARBA" id="ARBA00022552"/>
    </source>
</evidence>
<feature type="domain" description="Exonuclease" evidence="7">
    <location>
        <begin position="143"/>
        <end position="306"/>
    </location>
</feature>
<evidence type="ECO:0000256" key="6">
    <source>
        <dbReference type="SAM" id="MobiDB-lite"/>
    </source>
</evidence>
<dbReference type="GO" id="GO:0004527">
    <property type="term" value="F:exonuclease activity"/>
    <property type="evidence" value="ECO:0007669"/>
    <property type="project" value="UniProtKB-KW"/>
</dbReference>
<proteinExistence type="predicted"/>
<keyword evidence="2" id="KW-0540">Nuclease</keyword>
<dbReference type="GO" id="GO:0006364">
    <property type="term" value="P:rRNA processing"/>
    <property type="evidence" value="ECO:0007669"/>
    <property type="project" value="UniProtKB-KW"/>
</dbReference>
<evidence type="ECO:0000256" key="3">
    <source>
        <dbReference type="ARBA" id="ARBA00022801"/>
    </source>
</evidence>
<evidence type="ECO:0000256" key="5">
    <source>
        <dbReference type="ARBA" id="ARBA00025599"/>
    </source>
</evidence>
<dbReference type="InterPro" id="IPR036397">
    <property type="entry name" value="RNaseH_sf"/>
</dbReference>
<dbReference type="PANTHER" id="PTHR12801">
    <property type="entry name" value="RNA EXONUCLEASE REXO1 / RECO3 FAMILY MEMBER-RELATED"/>
    <property type="match status" value="1"/>
</dbReference>
<dbReference type="GeneID" id="89932253"/>
<keyword evidence="3" id="KW-0378">Hydrolase</keyword>
<organism evidence="8 9">
    <name type="scientific">Saxophila tyrrhenica</name>
    <dbReference type="NCBI Taxonomy" id="1690608"/>
    <lineage>
        <taxon>Eukaryota</taxon>
        <taxon>Fungi</taxon>
        <taxon>Dikarya</taxon>
        <taxon>Ascomycota</taxon>
        <taxon>Pezizomycotina</taxon>
        <taxon>Dothideomycetes</taxon>
        <taxon>Dothideomycetidae</taxon>
        <taxon>Mycosphaerellales</taxon>
        <taxon>Extremaceae</taxon>
        <taxon>Saxophila</taxon>
    </lineage>
</organism>
<dbReference type="EMBL" id="JAVRRT010000028">
    <property type="protein sequence ID" value="KAK5163145.1"/>
    <property type="molecule type" value="Genomic_DNA"/>
</dbReference>
<evidence type="ECO:0000256" key="2">
    <source>
        <dbReference type="ARBA" id="ARBA00022722"/>
    </source>
</evidence>
<dbReference type="PANTHER" id="PTHR12801:SF45">
    <property type="entry name" value="RNA EXONUCLEASE 4"/>
    <property type="match status" value="1"/>
</dbReference>
<protein>
    <recommendedName>
        <fullName evidence="7">Exonuclease domain-containing protein</fullName>
    </recommendedName>
</protein>
<evidence type="ECO:0000313" key="9">
    <source>
        <dbReference type="Proteomes" id="UP001337655"/>
    </source>
</evidence>
<evidence type="ECO:0000256" key="4">
    <source>
        <dbReference type="ARBA" id="ARBA00022839"/>
    </source>
</evidence>
<dbReference type="InterPro" id="IPR013520">
    <property type="entry name" value="Ribonucl_H"/>
</dbReference>
<accession>A0AAV9NWN0</accession>
<dbReference type="RefSeq" id="XP_064653693.1">
    <property type="nucleotide sequence ID" value="XM_064808145.1"/>
</dbReference>
<dbReference type="SUPFAM" id="SSF53098">
    <property type="entry name" value="Ribonuclease H-like"/>
    <property type="match status" value="1"/>
</dbReference>
<sequence length="410" mass="43018">MYSGKGKAPDRSGREAGNSQRGNFARYGRGGLNNQGSQNHFATAGQGKPTTAGPFGTFSGGSEGQTSGRGRGGGFNNQGSQNHSVAAGQGQPYTTGQSDTLSGPSTGQFNGRGRGGGFHGGSPSSRSRAEQLTVNLGALTPGAAVAIDCEGVVLHAYQGSAKKGCGRFSVVAEDGTIIYDTFCYYPREAEGRPPLQRCNLGVKYKDIIPSRGAQPIAEVVLVATQIFNRAGVIVGHAIKNELDMLSDVDWSGYVLRDTQVEYGGGLENAAKYNLGQHDLQTNGHSSVEDAKATMKLYLLRRSNMDATQTDRGRKKDLTVAAEPIMPTVPITTTTPVVPSGAFDTLSISTASKDREPEQVASLSSTTRATANSQGLAVVGTARPPTEPPKKTWASVVASGKAVSKESRRMW</sequence>
<feature type="compositionally biased region" description="Polar residues" evidence="6">
    <location>
        <begin position="91"/>
        <end position="109"/>
    </location>
</feature>
<name>A0AAV9NWN0_9PEZI</name>
<evidence type="ECO:0000313" key="8">
    <source>
        <dbReference type="EMBL" id="KAK5163145.1"/>
    </source>
</evidence>
<dbReference type="AlphaFoldDB" id="A0AAV9NWN0"/>
<evidence type="ECO:0000259" key="7">
    <source>
        <dbReference type="SMART" id="SM00479"/>
    </source>
</evidence>
<feature type="compositionally biased region" description="Gly residues" evidence="6">
    <location>
        <begin position="110"/>
        <end position="120"/>
    </location>
</feature>
<dbReference type="Proteomes" id="UP001337655">
    <property type="component" value="Unassembled WGS sequence"/>
</dbReference>
<feature type="compositionally biased region" description="Gly residues" evidence="6">
    <location>
        <begin position="58"/>
        <end position="76"/>
    </location>
</feature>
<dbReference type="GO" id="GO:0003676">
    <property type="term" value="F:nucleic acid binding"/>
    <property type="evidence" value="ECO:0007669"/>
    <property type="project" value="InterPro"/>
</dbReference>
<reference evidence="8 9" key="1">
    <citation type="submission" date="2023-08" db="EMBL/GenBank/DDBJ databases">
        <title>Black Yeasts Isolated from many extreme environments.</title>
        <authorList>
            <person name="Coleine C."/>
            <person name="Stajich J.E."/>
            <person name="Selbmann L."/>
        </authorList>
    </citation>
    <scope>NUCLEOTIDE SEQUENCE [LARGE SCALE GENOMIC DNA]</scope>
    <source>
        <strain evidence="8 9">CCFEE 5935</strain>
    </source>
</reference>
<comment type="caution">
    <text evidence="8">The sequence shown here is derived from an EMBL/GenBank/DDBJ whole genome shotgun (WGS) entry which is preliminary data.</text>
</comment>
<feature type="region of interest" description="Disordered" evidence="6">
    <location>
        <begin position="1"/>
        <end position="129"/>
    </location>
</feature>
<dbReference type="SMART" id="SM00479">
    <property type="entry name" value="EXOIII"/>
    <property type="match status" value="1"/>
</dbReference>
<dbReference type="Gene3D" id="3.30.420.10">
    <property type="entry name" value="Ribonuclease H-like superfamily/Ribonuclease H"/>
    <property type="match status" value="1"/>
</dbReference>